<name>A0A4V2WKT8_9PROT</name>
<comment type="caution">
    <text evidence="3">The sequence shown here is derived from an EMBL/GenBank/DDBJ whole genome shotgun (WGS) entry which is preliminary data.</text>
</comment>
<dbReference type="InterPro" id="IPR052382">
    <property type="entry name" value="ABHD10_acyl-thioesterase"/>
</dbReference>
<dbReference type="InterPro" id="IPR029058">
    <property type="entry name" value="AB_hydrolase_fold"/>
</dbReference>
<proteinExistence type="predicted"/>
<organism evidence="3 4">
    <name type="scientific">Roseicella aquatilis</name>
    <dbReference type="NCBI Taxonomy" id="2527868"/>
    <lineage>
        <taxon>Bacteria</taxon>
        <taxon>Pseudomonadati</taxon>
        <taxon>Pseudomonadota</taxon>
        <taxon>Alphaproteobacteria</taxon>
        <taxon>Acetobacterales</taxon>
        <taxon>Roseomonadaceae</taxon>
        <taxon>Roseicella</taxon>
    </lineage>
</organism>
<feature type="domain" description="Serine aminopeptidase S33" evidence="2">
    <location>
        <begin position="31"/>
        <end position="138"/>
    </location>
</feature>
<evidence type="ECO:0000259" key="2">
    <source>
        <dbReference type="Pfam" id="PF12146"/>
    </source>
</evidence>
<dbReference type="SUPFAM" id="SSF53474">
    <property type="entry name" value="alpha/beta-Hydrolases"/>
    <property type="match status" value="1"/>
</dbReference>
<dbReference type="InterPro" id="IPR022742">
    <property type="entry name" value="Hydrolase_4"/>
</dbReference>
<accession>A0A4V2WKT8</accession>
<dbReference type="EMBL" id="SKBM01000013">
    <property type="protein sequence ID" value="TCZ59857.1"/>
    <property type="molecule type" value="Genomic_DNA"/>
</dbReference>
<gene>
    <name evidence="3" type="ORF">EXY23_14750</name>
</gene>
<dbReference type="Pfam" id="PF12146">
    <property type="entry name" value="Hydrolase_4"/>
    <property type="match status" value="1"/>
</dbReference>
<dbReference type="Gene3D" id="3.40.50.1820">
    <property type="entry name" value="alpha/beta hydrolase"/>
    <property type="match status" value="1"/>
</dbReference>
<dbReference type="Proteomes" id="UP000295023">
    <property type="component" value="Unassembled WGS sequence"/>
</dbReference>
<evidence type="ECO:0000313" key="4">
    <source>
        <dbReference type="Proteomes" id="UP000295023"/>
    </source>
</evidence>
<protein>
    <submittedName>
        <fullName evidence="3">Alpha/beta hydrolase</fullName>
    </submittedName>
</protein>
<dbReference type="RefSeq" id="WP_132290630.1">
    <property type="nucleotide sequence ID" value="NZ_SKBM01000013.1"/>
</dbReference>
<reference evidence="3 4" key="1">
    <citation type="submission" date="2019-03" db="EMBL/GenBank/DDBJ databases">
        <title>Paracraurococcus aquatilis NE82 genome sequence.</title>
        <authorList>
            <person name="Zhao Y."/>
            <person name="Du Z."/>
        </authorList>
    </citation>
    <scope>NUCLEOTIDE SEQUENCE [LARGE SCALE GENOMIC DNA]</scope>
    <source>
        <strain evidence="3 4">NE82</strain>
    </source>
</reference>
<dbReference type="PANTHER" id="PTHR16138:SF7">
    <property type="entry name" value="PALMITOYL-PROTEIN THIOESTERASE ABHD10, MITOCHONDRIAL"/>
    <property type="match status" value="1"/>
</dbReference>
<dbReference type="GO" id="GO:0016787">
    <property type="term" value="F:hydrolase activity"/>
    <property type="evidence" value="ECO:0007669"/>
    <property type="project" value="UniProtKB-KW"/>
</dbReference>
<dbReference type="OrthoDB" id="9813296at2"/>
<sequence>MSASVEESGRLDRGDGVELAWRRRAGRGPGVVFLGGFNSDMTGTKAEDLSAFCAERGQAFLRFDYSGHGASGGRFEEGTIGRWAADAEAVLETLTEGPQVLVGSSMGGWIALLLALRRPERLAGLIGIAAAPDFTARIEEALPPEVRAAIERDGVWHRPSQYGDPYPITRALLEDGRAHLLLHGPVPIATPVRLLHGQGDPDVPWDLSLRIAERVTGPDVQVMLVKDGDHRLSRPQDLALLRRTVAALLDGEA</sequence>
<keyword evidence="4" id="KW-1185">Reference proteome</keyword>
<keyword evidence="1 3" id="KW-0378">Hydrolase</keyword>
<evidence type="ECO:0000313" key="3">
    <source>
        <dbReference type="EMBL" id="TCZ59857.1"/>
    </source>
</evidence>
<evidence type="ECO:0000256" key="1">
    <source>
        <dbReference type="ARBA" id="ARBA00022801"/>
    </source>
</evidence>
<dbReference type="AlphaFoldDB" id="A0A4V2WKT8"/>
<dbReference type="PANTHER" id="PTHR16138">
    <property type="entry name" value="MYCOPHENOLIC ACID ACYL-GLUCURONIDE ESTERASE, MITOCHONDRIAL"/>
    <property type="match status" value="1"/>
</dbReference>